<evidence type="ECO:0000313" key="14">
    <source>
        <dbReference type="EMBL" id="KAK3899938.1"/>
    </source>
</evidence>
<feature type="transmembrane region" description="Helical" evidence="12">
    <location>
        <begin position="221"/>
        <end position="241"/>
    </location>
</feature>
<evidence type="ECO:0000256" key="2">
    <source>
        <dbReference type="ARBA" id="ARBA00004141"/>
    </source>
</evidence>
<proteinExistence type="predicted"/>
<keyword evidence="9" id="KW-0408">Iron</keyword>
<dbReference type="PROSITE" id="PS50939">
    <property type="entry name" value="CYTOCHROME_B561"/>
    <property type="match status" value="1"/>
</dbReference>
<dbReference type="Pfam" id="PF03188">
    <property type="entry name" value="Cytochrom_B561"/>
    <property type="match status" value="1"/>
</dbReference>
<evidence type="ECO:0000256" key="9">
    <source>
        <dbReference type="ARBA" id="ARBA00023004"/>
    </source>
</evidence>
<evidence type="ECO:0000313" key="15">
    <source>
        <dbReference type="Proteomes" id="UP001303889"/>
    </source>
</evidence>
<evidence type="ECO:0000256" key="3">
    <source>
        <dbReference type="ARBA" id="ARBA00022448"/>
    </source>
</evidence>
<keyword evidence="6" id="KW-0479">Metal-binding</keyword>
<reference evidence="14" key="1">
    <citation type="journal article" date="2023" name="Mol. Phylogenet. Evol.">
        <title>Genome-scale phylogeny and comparative genomics of the fungal order Sordariales.</title>
        <authorList>
            <person name="Hensen N."/>
            <person name="Bonometti L."/>
            <person name="Westerberg I."/>
            <person name="Brannstrom I.O."/>
            <person name="Guillou S."/>
            <person name="Cros-Aarteil S."/>
            <person name="Calhoun S."/>
            <person name="Haridas S."/>
            <person name="Kuo A."/>
            <person name="Mondo S."/>
            <person name="Pangilinan J."/>
            <person name="Riley R."/>
            <person name="LaButti K."/>
            <person name="Andreopoulos B."/>
            <person name="Lipzen A."/>
            <person name="Chen C."/>
            <person name="Yan M."/>
            <person name="Daum C."/>
            <person name="Ng V."/>
            <person name="Clum A."/>
            <person name="Steindorff A."/>
            <person name="Ohm R.A."/>
            <person name="Martin F."/>
            <person name="Silar P."/>
            <person name="Natvig D.O."/>
            <person name="Lalanne C."/>
            <person name="Gautier V."/>
            <person name="Ament-Velasquez S.L."/>
            <person name="Kruys A."/>
            <person name="Hutchinson M.I."/>
            <person name="Powell A.J."/>
            <person name="Barry K."/>
            <person name="Miller A.N."/>
            <person name="Grigoriev I.V."/>
            <person name="Debuchy R."/>
            <person name="Gladieux P."/>
            <person name="Hiltunen Thoren M."/>
            <person name="Johannesson H."/>
        </authorList>
    </citation>
    <scope>NUCLEOTIDE SEQUENCE</scope>
    <source>
        <strain evidence="14">CBS 103.79</strain>
    </source>
</reference>
<keyword evidence="3" id="KW-0813">Transport</keyword>
<gene>
    <name evidence="14" type="ORF">C8A05DRAFT_17700</name>
</gene>
<feature type="domain" description="Cytochrome b561" evidence="13">
    <location>
        <begin position="42"/>
        <end position="244"/>
    </location>
</feature>
<dbReference type="InterPro" id="IPR006593">
    <property type="entry name" value="Cyt_b561/ferric_Rdtase_TM"/>
</dbReference>
<evidence type="ECO:0000256" key="7">
    <source>
        <dbReference type="ARBA" id="ARBA00022982"/>
    </source>
</evidence>
<comment type="subcellular location">
    <subcellularLocation>
        <location evidence="2">Membrane</location>
        <topology evidence="2">Multi-pass membrane protein</topology>
    </subcellularLocation>
</comment>
<dbReference type="EMBL" id="MU855723">
    <property type="protein sequence ID" value="KAK3899938.1"/>
    <property type="molecule type" value="Genomic_DNA"/>
</dbReference>
<comment type="cofactor">
    <cofactor evidence="1">
        <name>heme b</name>
        <dbReference type="ChEBI" id="CHEBI:60344"/>
    </cofactor>
</comment>
<feature type="transmembrane region" description="Helical" evidence="12">
    <location>
        <begin position="44"/>
        <end position="64"/>
    </location>
</feature>
<evidence type="ECO:0000256" key="10">
    <source>
        <dbReference type="ARBA" id="ARBA00023136"/>
    </source>
</evidence>
<keyword evidence="4" id="KW-0349">Heme</keyword>
<feature type="region of interest" description="Disordered" evidence="11">
    <location>
        <begin position="1"/>
        <end position="34"/>
    </location>
</feature>
<feature type="compositionally biased region" description="Pro residues" evidence="11">
    <location>
        <begin position="1"/>
        <end position="21"/>
    </location>
</feature>
<evidence type="ECO:0000259" key="13">
    <source>
        <dbReference type="PROSITE" id="PS50939"/>
    </source>
</evidence>
<dbReference type="InterPro" id="IPR045150">
    <property type="entry name" value="CYB561D1/2"/>
</dbReference>
<dbReference type="Proteomes" id="UP001303889">
    <property type="component" value="Unassembled WGS sequence"/>
</dbReference>
<dbReference type="PANTHER" id="PTHR15422:SF45">
    <property type="entry name" value="CYTOCHROME B561 DOMAIN-CONTAINING PROTEIN"/>
    <property type="match status" value="1"/>
</dbReference>
<protein>
    <submittedName>
        <fullName evidence="14">Cytochrome b ascorbate-dependent protein 3</fullName>
    </submittedName>
</protein>
<evidence type="ECO:0000256" key="1">
    <source>
        <dbReference type="ARBA" id="ARBA00001970"/>
    </source>
</evidence>
<evidence type="ECO:0000256" key="6">
    <source>
        <dbReference type="ARBA" id="ARBA00022723"/>
    </source>
</evidence>
<keyword evidence="7" id="KW-0249">Electron transport</keyword>
<name>A0AAN6MGZ3_9PEZI</name>
<keyword evidence="5 12" id="KW-0812">Transmembrane</keyword>
<feature type="transmembrane region" description="Helical" evidence="12">
    <location>
        <begin position="192"/>
        <end position="209"/>
    </location>
</feature>
<dbReference type="GO" id="GO:0140575">
    <property type="term" value="F:transmembrane monodehydroascorbate reductase activity"/>
    <property type="evidence" value="ECO:0007669"/>
    <property type="project" value="InterPro"/>
</dbReference>
<evidence type="ECO:0000256" key="5">
    <source>
        <dbReference type="ARBA" id="ARBA00022692"/>
    </source>
</evidence>
<keyword evidence="8 12" id="KW-1133">Transmembrane helix</keyword>
<evidence type="ECO:0000256" key="12">
    <source>
        <dbReference type="SAM" id="Phobius"/>
    </source>
</evidence>
<keyword evidence="15" id="KW-1185">Reference proteome</keyword>
<accession>A0AAN6MGZ3</accession>
<sequence length="250" mass="26859">MSSNTDPPPSSPSSAPPPPTESEPLLGRPGDATQKPDAPMYKNLYLGTGWLAQLGAVLLLLTLLPPILTHGPLLPLLTPHPVLQSLGVFTTLQSVLILQPTTTPLAKTRGQRAHFGLHLVSLALFAAGTTLIQVNKHVNHLAHFHSAHAYLGVATLALLTLQYAFGLTIWAIPSLWGGEARAKALWKYHRRVGYGVVGLLLVTVAAAVKTDYNRDVWGVRLWAVLLAEGLVVVGLVPRVHLGKLGWGRRV</sequence>
<comment type="caution">
    <text evidence="14">The sequence shown here is derived from an EMBL/GenBank/DDBJ whole genome shotgun (WGS) entry which is preliminary data.</text>
</comment>
<feature type="transmembrane region" description="Helical" evidence="12">
    <location>
        <begin position="147"/>
        <end position="172"/>
    </location>
</feature>
<feature type="transmembrane region" description="Helical" evidence="12">
    <location>
        <begin position="115"/>
        <end position="135"/>
    </location>
</feature>
<reference evidence="14" key="2">
    <citation type="submission" date="2023-05" db="EMBL/GenBank/DDBJ databases">
        <authorList>
            <consortium name="Lawrence Berkeley National Laboratory"/>
            <person name="Steindorff A."/>
            <person name="Hensen N."/>
            <person name="Bonometti L."/>
            <person name="Westerberg I."/>
            <person name="Brannstrom I.O."/>
            <person name="Guillou S."/>
            <person name="Cros-Aarteil S."/>
            <person name="Calhoun S."/>
            <person name="Haridas S."/>
            <person name="Kuo A."/>
            <person name="Mondo S."/>
            <person name="Pangilinan J."/>
            <person name="Riley R."/>
            <person name="Labutti K."/>
            <person name="Andreopoulos B."/>
            <person name="Lipzen A."/>
            <person name="Chen C."/>
            <person name="Yanf M."/>
            <person name="Daum C."/>
            <person name="Ng V."/>
            <person name="Clum A."/>
            <person name="Ohm R."/>
            <person name="Martin F."/>
            <person name="Silar P."/>
            <person name="Natvig D."/>
            <person name="Lalanne C."/>
            <person name="Gautier V."/>
            <person name="Ament-Velasquez S.L."/>
            <person name="Kruys A."/>
            <person name="Hutchinson M.I."/>
            <person name="Powell A.J."/>
            <person name="Barry K."/>
            <person name="Miller A.N."/>
            <person name="Grigoriev I.V."/>
            <person name="Debuchy R."/>
            <person name="Gladieux P."/>
            <person name="Thoren M.H."/>
            <person name="Johannesson H."/>
        </authorList>
    </citation>
    <scope>NUCLEOTIDE SEQUENCE</scope>
    <source>
        <strain evidence="14">CBS 103.79</strain>
    </source>
</reference>
<evidence type="ECO:0000256" key="8">
    <source>
        <dbReference type="ARBA" id="ARBA00022989"/>
    </source>
</evidence>
<organism evidence="14 15">
    <name type="scientific">Staphylotrichum tortipilum</name>
    <dbReference type="NCBI Taxonomy" id="2831512"/>
    <lineage>
        <taxon>Eukaryota</taxon>
        <taxon>Fungi</taxon>
        <taxon>Dikarya</taxon>
        <taxon>Ascomycota</taxon>
        <taxon>Pezizomycotina</taxon>
        <taxon>Sordariomycetes</taxon>
        <taxon>Sordariomycetidae</taxon>
        <taxon>Sordariales</taxon>
        <taxon>Chaetomiaceae</taxon>
        <taxon>Staphylotrichum</taxon>
    </lineage>
</organism>
<dbReference type="PANTHER" id="PTHR15422">
    <property type="entry name" value="OS05G0565100 PROTEIN"/>
    <property type="match status" value="1"/>
</dbReference>
<dbReference type="CDD" id="cd08761">
    <property type="entry name" value="Cyt_b561_CYB561D2_like"/>
    <property type="match status" value="1"/>
</dbReference>
<keyword evidence="10 12" id="KW-0472">Membrane</keyword>
<dbReference type="GO" id="GO:0046872">
    <property type="term" value="F:metal ion binding"/>
    <property type="evidence" value="ECO:0007669"/>
    <property type="project" value="UniProtKB-KW"/>
</dbReference>
<evidence type="ECO:0000256" key="11">
    <source>
        <dbReference type="SAM" id="MobiDB-lite"/>
    </source>
</evidence>
<evidence type="ECO:0000256" key="4">
    <source>
        <dbReference type="ARBA" id="ARBA00022617"/>
    </source>
</evidence>
<dbReference type="SMART" id="SM00665">
    <property type="entry name" value="B561"/>
    <property type="match status" value="1"/>
</dbReference>
<dbReference type="GO" id="GO:0016020">
    <property type="term" value="C:membrane"/>
    <property type="evidence" value="ECO:0007669"/>
    <property type="project" value="UniProtKB-SubCell"/>
</dbReference>
<dbReference type="AlphaFoldDB" id="A0AAN6MGZ3"/>
<dbReference type="Gene3D" id="1.20.120.1770">
    <property type="match status" value="1"/>
</dbReference>